<dbReference type="PROSITE" id="PS50104">
    <property type="entry name" value="TIR"/>
    <property type="match status" value="1"/>
</dbReference>
<feature type="region of interest" description="Disordered" evidence="13">
    <location>
        <begin position="282"/>
        <end position="301"/>
    </location>
</feature>
<dbReference type="SUPFAM" id="SSF52058">
    <property type="entry name" value="L domain-like"/>
    <property type="match status" value="2"/>
</dbReference>
<evidence type="ECO:0000256" key="4">
    <source>
        <dbReference type="ARBA" id="ARBA00022614"/>
    </source>
</evidence>
<comment type="similarity">
    <text evidence="2">Belongs to the Toll-like receptor family.</text>
</comment>
<dbReference type="Gene3D" id="3.40.50.10140">
    <property type="entry name" value="Toll/interleukin-1 receptor homology (TIR) domain"/>
    <property type="match status" value="1"/>
</dbReference>
<evidence type="ECO:0000256" key="5">
    <source>
        <dbReference type="ARBA" id="ARBA00022692"/>
    </source>
</evidence>
<evidence type="ECO:0000313" key="17">
    <source>
        <dbReference type="Proteomes" id="UP001219518"/>
    </source>
</evidence>
<dbReference type="InterPro" id="IPR003591">
    <property type="entry name" value="Leu-rich_rpt_typical-subtyp"/>
</dbReference>
<dbReference type="Proteomes" id="UP001219518">
    <property type="component" value="Unassembled WGS sequence"/>
</dbReference>
<dbReference type="EMBL" id="JAHWGI010001158">
    <property type="protein sequence ID" value="KAK3923930.1"/>
    <property type="molecule type" value="Genomic_DNA"/>
</dbReference>
<dbReference type="InterPro" id="IPR000157">
    <property type="entry name" value="TIR_dom"/>
</dbReference>
<dbReference type="PANTHER" id="PTHR24365:SF530">
    <property type="entry name" value="MSTPROX-RELATED"/>
    <property type="match status" value="1"/>
</dbReference>
<evidence type="ECO:0000256" key="12">
    <source>
        <dbReference type="ARBA" id="ARBA00023180"/>
    </source>
</evidence>
<feature type="transmembrane region" description="Helical" evidence="14">
    <location>
        <begin position="706"/>
        <end position="728"/>
    </location>
</feature>
<dbReference type="Pfam" id="PF13855">
    <property type="entry name" value="LRR_8"/>
    <property type="match status" value="3"/>
</dbReference>
<evidence type="ECO:0000256" key="9">
    <source>
        <dbReference type="ARBA" id="ARBA00022989"/>
    </source>
</evidence>
<dbReference type="GO" id="GO:0038023">
    <property type="term" value="F:signaling receptor activity"/>
    <property type="evidence" value="ECO:0007669"/>
    <property type="project" value="TreeGrafter"/>
</dbReference>
<sequence length="914" mass="99873">MYLAEGRGRTSCGWCCCWGWPPPRAPSIPTWASRTRATPVVLDPMSGCSCKKAAPVGHVLCFDYVTCKRFPSNVTVEPLDGEAVLQVRATSIARLAVGDLELLRHLTELAVDNSRVLTRVEPGAFRGMSLLFNLSLSFHPHLQHLSPAALEGLTALRELYLIRNGFLRLGDVTPALATRVLPQLALLNLDDNALRAVEADDFSPLGESPLEKLSLAECDLGALHPAGLAPLRRLAALNLDDNHLDAGALAAALDSLGARAGGVALQRLSLGSMGLRLRLRPLMTSPSPAPANSSDGTTEDSLASTAELLEETQTPPSTTAASTAVTPPRPSWDQPGPGGPFYQLLEAVARSQVTELVLRGNEVARLRPGALPRLPGLRRLDLSRVDLAEGLPGGLSVDVVPDLEELDLGGNRLPSLRPGFLSRRLLVLNVTASAAPYFNLAASYFRDMSRLRSLDLSYNRVFRLTNATFVGLDSLRVLTLRNSSLFRLDYGLFLPLARLERLDLSGNPFPLYHSLHAGQFSGLGSLRVLLLAGCSISSLPADAFRQLSALQQLDLQDNMLATLDGASAFRPLHALERLDVSRNRIGPWRSALFDHNEHLRELRAAGNRLTYLTEAMLDDGDGLDVLDLADNTFHCGCDLYKPASSTLLEDRGGGSNATLMLSRLSQYKCLSPDRWWNRSIAEYLQWARAHVACGARTDTAVTSTSMLWVGLPLGVLILVLLGSATVAYRLRHHLRFYIDTARARAGRRRHGRGGELAAHVNFQYDAFVSYSNEDQAFVHRLVTTLENEEPHFRLCVYERDFTAGSAITEAVLSSVASSRRILLVVSDAFARSNWCAWEAHIAHHQRLLTEDALLVVRLGAVNEALLTPTLRYLLSTRIYLDWPEAAPAESQQAFWRRLRAALAPPVGAAHQSPE</sequence>
<evidence type="ECO:0000256" key="8">
    <source>
        <dbReference type="ARBA" id="ARBA00022859"/>
    </source>
</evidence>
<name>A0AAE1LLI9_9NEOP</name>
<dbReference type="GO" id="GO:0005886">
    <property type="term" value="C:plasma membrane"/>
    <property type="evidence" value="ECO:0007669"/>
    <property type="project" value="TreeGrafter"/>
</dbReference>
<dbReference type="GO" id="GO:0045087">
    <property type="term" value="P:innate immune response"/>
    <property type="evidence" value="ECO:0007669"/>
    <property type="project" value="UniProtKB-KW"/>
</dbReference>
<dbReference type="InterPro" id="IPR035897">
    <property type="entry name" value="Toll_tir_struct_dom_sf"/>
</dbReference>
<keyword evidence="12" id="KW-0325">Glycoprotein</keyword>
<evidence type="ECO:0000256" key="3">
    <source>
        <dbReference type="ARBA" id="ARBA00022588"/>
    </source>
</evidence>
<dbReference type="SMART" id="SM00255">
    <property type="entry name" value="TIR"/>
    <property type="match status" value="1"/>
</dbReference>
<feature type="domain" description="TIR" evidence="15">
    <location>
        <begin position="762"/>
        <end position="902"/>
    </location>
</feature>
<evidence type="ECO:0000256" key="7">
    <source>
        <dbReference type="ARBA" id="ARBA00022737"/>
    </source>
</evidence>
<dbReference type="FunFam" id="3.40.50.10140:FF:000001">
    <property type="entry name" value="Toll-like receptor 2"/>
    <property type="match status" value="1"/>
</dbReference>
<dbReference type="Gene3D" id="3.80.10.10">
    <property type="entry name" value="Ribonuclease Inhibitor"/>
    <property type="match status" value="2"/>
</dbReference>
<keyword evidence="5 14" id="KW-0812">Transmembrane</keyword>
<evidence type="ECO:0000256" key="10">
    <source>
        <dbReference type="ARBA" id="ARBA00023136"/>
    </source>
</evidence>
<evidence type="ECO:0000259" key="15">
    <source>
        <dbReference type="PROSITE" id="PS50104"/>
    </source>
</evidence>
<reference evidence="16" key="1">
    <citation type="submission" date="2021-07" db="EMBL/GenBank/DDBJ databases">
        <authorList>
            <person name="Catto M.A."/>
            <person name="Jacobson A."/>
            <person name="Kennedy G."/>
            <person name="Labadie P."/>
            <person name="Hunt B.G."/>
            <person name="Srinivasan R."/>
        </authorList>
    </citation>
    <scope>NUCLEOTIDE SEQUENCE</scope>
    <source>
        <strain evidence="16">PL_HMW_Pooled</strain>
        <tissue evidence="16">Head</tissue>
    </source>
</reference>
<dbReference type="InterPro" id="IPR001611">
    <property type="entry name" value="Leu-rich_rpt"/>
</dbReference>
<keyword evidence="6" id="KW-0732">Signal</keyword>
<feature type="compositionally biased region" description="Low complexity" evidence="13">
    <location>
        <begin position="314"/>
        <end position="326"/>
    </location>
</feature>
<evidence type="ECO:0000313" key="16">
    <source>
        <dbReference type="EMBL" id="KAK3923930.1"/>
    </source>
</evidence>
<comment type="subcellular location">
    <subcellularLocation>
        <location evidence="1">Membrane</location>
        <topology evidence="1">Single-pass type I membrane protein</topology>
    </subcellularLocation>
</comment>
<keyword evidence="11 16" id="KW-0675">Receptor</keyword>
<dbReference type="SMART" id="SM00369">
    <property type="entry name" value="LRR_TYP"/>
    <property type="match status" value="12"/>
</dbReference>
<feature type="compositionally biased region" description="Polar residues" evidence="13">
    <location>
        <begin position="284"/>
        <end position="301"/>
    </location>
</feature>
<protein>
    <submittedName>
        <fullName evidence="16">Toll-like receptor 4</fullName>
    </submittedName>
</protein>
<comment type="caution">
    <text evidence="16">The sequence shown here is derived from an EMBL/GenBank/DDBJ whole genome shotgun (WGS) entry which is preliminary data.</text>
</comment>
<evidence type="ECO:0000256" key="2">
    <source>
        <dbReference type="ARBA" id="ARBA00009634"/>
    </source>
</evidence>
<dbReference type="SUPFAM" id="SSF52200">
    <property type="entry name" value="Toll/Interleukin receptor TIR domain"/>
    <property type="match status" value="1"/>
</dbReference>
<dbReference type="InterPro" id="IPR032675">
    <property type="entry name" value="LRR_dom_sf"/>
</dbReference>
<accession>A0AAE1LLI9</accession>
<dbReference type="GO" id="GO:0007165">
    <property type="term" value="P:signal transduction"/>
    <property type="evidence" value="ECO:0007669"/>
    <property type="project" value="InterPro"/>
</dbReference>
<keyword evidence="7" id="KW-0677">Repeat</keyword>
<reference evidence="16" key="2">
    <citation type="journal article" date="2023" name="BMC Genomics">
        <title>Pest status, molecular evolution, and epigenetic factors derived from the genome assembly of Frankliniella fusca, a thysanopteran phytovirus vector.</title>
        <authorList>
            <person name="Catto M.A."/>
            <person name="Labadie P.E."/>
            <person name="Jacobson A.L."/>
            <person name="Kennedy G.G."/>
            <person name="Srinivasan R."/>
            <person name="Hunt B.G."/>
        </authorList>
    </citation>
    <scope>NUCLEOTIDE SEQUENCE</scope>
    <source>
        <strain evidence="16">PL_HMW_Pooled</strain>
    </source>
</reference>
<keyword evidence="9 14" id="KW-1133">Transmembrane helix</keyword>
<keyword evidence="4" id="KW-0433">Leucine-rich repeat</keyword>
<evidence type="ECO:0000256" key="13">
    <source>
        <dbReference type="SAM" id="MobiDB-lite"/>
    </source>
</evidence>
<evidence type="ECO:0000256" key="6">
    <source>
        <dbReference type="ARBA" id="ARBA00022729"/>
    </source>
</evidence>
<keyword evidence="17" id="KW-1185">Reference proteome</keyword>
<gene>
    <name evidence="16" type="ORF">KUF71_012168</name>
</gene>
<proteinExistence type="inferred from homology"/>
<feature type="region of interest" description="Disordered" evidence="13">
    <location>
        <begin position="310"/>
        <end position="338"/>
    </location>
</feature>
<keyword evidence="3" id="KW-0399">Innate immunity</keyword>
<keyword evidence="8" id="KW-0391">Immunity</keyword>
<dbReference type="Pfam" id="PF13676">
    <property type="entry name" value="TIR_2"/>
    <property type="match status" value="1"/>
</dbReference>
<dbReference type="PANTHER" id="PTHR24365">
    <property type="entry name" value="TOLL-LIKE RECEPTOR"/>
    <property type="match status" value="1"/>
</dbReference>
<dbReference type="AlphaFoldDB" id="A0AAE1LLI9"/>
<evidence type="ECO:0000256" key="1">
    <source>
        <dbReference type="ARBA" id="ARBA00004479"/>
    </source>
</evidence>
<evidence type="ECO:0000256" key="11">
    <source>
        <dbReference type="ARBA" id="ARBA00023170"/>
    </source>
</evidence>
<evidence type="ECO:0000256" key="14">
    <source>
        <dbReference type="SAM" id="Phobius"/>
    </source>
</evidence>
<keyword evidence="10 14" id="KW-0472">Membrane</keyword>
<organism evidence="16 17">
    <name type="scientific">Frankliniella fusca</name>
    <dbReference type="NCBI Taxonomy" id="407009"/>
    <lineage>
        <taxon>Eukaryota</taxon>
        <taxon>Metazoa</taxon>
        <taxon>Ecdysozoa</taxon>
        <taxon>Arthropoda</taxon>
        <taxon>Hexapoda</taxon>
        <taxon>Insecta</taxon>
        <taxon>Pterygota</taxon>
        <taxon>Neoptera</taxon>
        <taxon>Paraneoptera</taxon>
        <taxon>Thysanoptera</taxon>
        <taxon>Terebrantia</taxon>
        <taxon>Thripoidea</taxon>
        <taxon>Thripidae</taxon>
        <taxon>Frankliniella</taxon>
    </lineage>
</organism>